<dbReference type="EMBL" id="FNCQ01000001">
    <property type="protein sequence ID" value="SDG20059.1"/>
    <property type="molecule type" value="Genomic_DNA"/>
</dbReference>
<keyword evidence="8 11" id="KW-0067">ATP-binding</keyword>
<dbReference type="NCBIfam" id="TIGR00482">
    <property type="entry name" value="nicotinate (nicotinamide) nucleotide adenylyltransferase"/>
    <property type="match status" value="1"/>
</dbReference>
<dbReference type="EC" id="2.7.7.18" evidence="11"/>
<dbReference type="Pfam" id="PF01467">
    <property type="entry name" value="CTP_transf_like"/>
    <property type="match status" value="1"/>
</dbReference>
<dbReference type="PANTHER" id="PTHR39321:SF3">
    <property type="entry name" value="PHOSPHOPANTETHEINE ADENYLYLTRANSFERASE"/>
    <property type="match status" value="1"/>
</dbReference>
<comment type="pathway">
    <text evidence="2 11">Cofactor biosynthesis; NAD(+) biosynthesis; deamido-NAD(+) from nicotinate D-ribonucleotide: step 1/1.</text>
</comment>
<dbReference type="Gene3D" id="3.40.50.620">
    <property type="entry name" value="HUPs"/>
    <property type="match status" value="1"/>
</dbReference>
<dbReference type="Proteomes" id="UP000198779">
    <property type="component" value="Unassembled WGS sequence"/>
</dbReference>
<evidence type="ECO:0000256" key="4">
    <source>
        <dbReference type="ARBA" id="ARBA00022642"/>
    </source>
</evidence>
<keyword evidence="9 11" id="KW-0520">NAD</keyword>
<comment type="catalytic activity">
    <reaction evidence="10 11">
        <text>nicotinate beta-D-ribonucleotide + ATP + H(+) = deamido-NAD(+) + diphosphate</text>
        <dbReference type="Rhea" id="RHEA:22860"/>
        <dbReference type="ChEBI" id="CHEBI:15378"/>
        <dbReference type="ChEBI" id="CHEBI:30616"/>
        <dbReference type="ChEBI" id="CHEBI:33019"/>
        <dbReference type="ChEBI" id="CHEBI:57502"/>
        <dbReference type="ChEBI" id="CHEBI:58437"/>
        <dbReference type="EC" id="2.7.7.18"/>
    </reaction>
</comment>
<evidence type="ECO:0000313" key="13">
    <source>
        <dbReference type="EMBL" id="SDG20059.1"/>
    </source>
</evidence>
<keyword evidence="4 11" id="KW-0662">Pyridine nucleotide biosynthesis</keyword>
<dbReference type="STRING" id="645274.SAMN04487901_101249"/>
<evidence type="ECO:0000256" key="6">
    <source>
        <dbReference type="ARBA" id="ARBA00022695"/>
    </source>
</evidence>
<dbReference type="NCBIfam" id="TIGR00125">
    <property type="entry name" value="cyt_tran_rel"/>
    <property type="match status" value="1"/>
</dbReference>
<proteinExistence type="inferred from homology"/>
<keyword evidence="6 11" id="KW-0548">Nucleotidyltransferase</keyword>
<keyword evidence="14" id="KW-1185">Reference proteome</keyword>
<protein>
    <recommendedName>
        <fullName evidence="11">Probable nicotinate-nucleotide adenylyltransferase</fullName>
        <ecNumber evidence="11">2.7.7.18</ecNumber>
    </recommendedName>
    <alternativeName>
        <fullName evidence="11">Deamido-NAD(+) diphosphorylase</fullName>
    </alternativeName>
    <alternativeName>
        <fullName evidence="11">Deamido-NAD(+) pyrophosphorylase</fullName>
    </alternativeName>
    <alternativeName>
        <fullName evidence="11">Nicotinate mononucleotide adenylyltransferase</fullName>
        <shortName evidence="11">NaMN adenylyltransferase</shortName>
    </alternativeName>
</protein>
<keyword evidence="7 11" id="KW-0547">Nucleotide-binding</keyword>
<evidence type="ECO:0000256" key="11">
    <source>
        <dbReference type="HAMAP-Rule" id="MF_00244"/>
    </source>
</evidence>
<dbReference type="GO" id="GO:0004515">
    <property type="term" value="F:nicotinate-nucleotide adenylyltransferase activity"/>
    <property type="evidence" value="ECO:0007669"/>
    <property type="project" value="UniProtKB-UniRule"/>
</dbReference>
<dbReference type="RefSeq" id="WP_091813899.1">
    <property type="nucleotide sequence ID" value="NZ_FNCQ01000001.1"/>
</dbReference>
<reference evidence="14" key="1">
    <citation type="submission" date="2016-10" db="EMBL/GenBank/DDBJ databases">
        <authorList>
            <person name="Varghese N."/>
            <person name="Submissions S."/>
        </authorList>
    </citation>
    <scope>NUCLEOTIDE SEQUENCE [LARGE SCALE GENOMIC DNA]</scope>
    <source>
        <strain evidence="14">BP1-148</strain>
    </source>
</reference>
<dbReference type="GO" id="GO:0005524">
    <property type="term" value="F:ATP binding"/>
    <property type="evidence" value="ECO:0007669"/>
    <property type="project" value="UniProtKB-KW"/>
</dbReference>
<sequence>MRSIVIFGGSFNPIHNGHIALAQAVLRQCALDEVWLMVSPQNPLKRNDADLLDDHLRLEMAQKALEGVEGVKACDYEFRLPKPSYTWNTLKHLSKDYPDCKFSLLIGGDNWAHFQRWRNWQDIMNHHEVIAYPRESYPGTINVPLLPVSSTEIRQRVRAGESIEGLVPDSIIPLVEKYYRLNFLTPLTP</sequence>
<evidence type="ECO:0000256" key="9">
    <source>
        <dbReference type="ARBA" id="ARBA00023027"/>
    </source>
</evidence>
<comment type="similarity">
    <text evidence="3 11">Belongs to the NadD family.</text>
</comment>
<evidence type="ECO:0000259" key="12">
    <source>
        <dbReference type="Pfam" id="PF01467"/>
    </source>
</evidence>
<accession>A0A1G7SC94</accession>
<evidence type="ECO:0000256" key="3">
    <source>
        <dbReference type="ARBA" id="ARBA00009014"/>
    </source>
</evidence>
<feature type="domain" description="Cytidyltransferase-like" evidence="12">
    <location>
        <begin position="6"/>
        <end position="156"/>
    </location>
</feature>
<dbReference type="HAMAP" id="MF_00244">
    <property type="entry name" value="NaMN_adenylyltr"/>
    <property type="match status" value="1"/>
</dbReference>
<gene>
    <name evidence="11" type="primary">nadD</name>
    <name evidence="13" type="ORF">SAMN04487901_101249</name>
</gene>
<dbReference type="UniPathway" id="UPA00253">
    <property type="reaction ID" value="UER00332"/>
</dbReference>
<evidence type="ECO:0000256" key="7">
    <source>
        <dbReference type="ARBA" id="ARBA00022741"/>
    </source>
</evidence>
<evidence type="ECO:0000256" key="2">
    <source>
        <dbReference type="ARBA" id="ARBA00005019"/>
    </source>
</evidence>
<evidence type="ECO:0000256" key="1">
    <source>
        <dbReference type="ARBA" id="ARBA00002324"/>
    </source>
</evidence>
<evidence type="ECO:0000256" key="5">
    <source>
        <dbReference type="ARBA" id="ARBA00022679"/>
    </source>
</evidence>
<dbReference type="AlphaFoldDB" id="A0A1G7SC94"/>
<dbReference type="InterPro" id="IPR004821">
    <property type="entry name" value="Cyt_trans-like"/>
</dbReference>
<keyword evidence="5 11" id="KW-0808">Transferase</keyword>
<evidence type="ECO:0000256" key="8">
    <source>
        <dbReference type="ARBA" id="ARBA00022840"/>
    </source>
</evidence>
<organism evidence="13 14">
    <name type="scientific">Prevotella communis</name>
    <dbReference type="NCBI Taxonomy" id="2913614"/>
    <lineage>
        <taxon>Bacteria</taxon>
        <taxon>Pseudomonadati</taxon>
        <taxon>Bacteroidota</taxon>
        <taxon>Bacteroidia</taxon>
        <taxon>Bacteroidales</taxon>
        <taxon>Prevotellaceae</taxon>
        <taxon>Prevotella</taxon>
    </lineage>
</organism>
<dbReference type="GO" id="GO:0009435">
    <property type="term" value="P:NAD+ biosynthetic process"/>
    <property type="evidence" value="ECO:0007669"/>
    <property type="project" value="UniProtKB-UniRule"/>
</dbReference>
<evidence type="ECO:0000313" key="14">
    <source>
        <dbReference type="Proteomes" id="UP000198779"/>
    </source>
</evidence>
<dbReference type="SUPFAM" id="SSF52374">
    <property type="entry name" value="Nucleotidylyl transferase"/>
    <property type="match status" value="1"/>
</dbReference>
<dbReference type="CDD" id="cd02165">
    <property type="entry name" value="NMNAT"/>
    <property type="match status" value="1"/>
</dbReference>
<comment type="function">
    <text evidence="1 11">Catalyzes the reversible adenylation of nicotinate mononucleotide (NaMN) to nicotinic acid adenine dinucleotide (NaAD).</text>
</comment>
<dbReference type="InterPro" id="IPR005248">
    <property type="entry name" value="NadD/NMNAT"/>
</dbReference>
<dbReference type="InterPro" id="IPR014729">
    <property type="entry name" value="Rossmann-like_a/b/a_fold"/>
</dbReference>
<evidence type="ECO:0000256" key="10">
    <source>
        <dbReference type="ARBA" id="ARBA00048721"/>
    </source>
</evidence>
<name>A0A1G7SC94_9BACT</name>
<dbReference type="PANTHER" id="PTHR39321">
    <property type="entry name" value="NICOTINATE-NUCLEOTIDE ADENYLYLTRANSFERASE-RELATED"/>
    <property type="match status" value="1"/>
</dbReference>